<evidence type="ECO:0000313" key="1">
    <source>
        <dbReference type="EMBL" id="KAG7347046.1"/>
    </source>
</evidence>
<gene>
    <name evidence="1" type="ORF">IV203_006115</name>
</gene>
<dbReference type="AlphaFoldDB" id="A0A9K3KPH4"/>
<reference evidence="1" key="2">
    <citation type="submission" date="2021-04" db="EMBL/GenBank/DDBJ databases">
        <authorList>
            <person name="Podell S."/>
        </authorList>
    </citation>
    <scope>NUCLEOTIDE SEQUENCE</scope>
    <source>
        <strain evidence="1">Hildebrandi</strain>
    </source>
</reference>
<reference evidence="1" key="1">
    <citation type="journal article" date="2021" name="Sci. Rep.">
        <title>Diploid genomic architecture of Nitzschia inconspicua, an elite biomass production diatom.</title>
        <authorList>
            <person name="Oliver A."/>
            <person name="Podell S."/>
            <person name="Pinowska A."/>
            <person name="Traller J.C."/>
            <person name="Smith S.R."/>
            <person name="McClure R."/>
            <person name="Beliaev A."/>
            <person name="Bohutskyi P."/>
            <person name="Hill E.A."/>
            <person name="Rabines A."/>
            <person name="Zheng H."/>
            <person name="Allen L.Z."/>
            <person name="Kuo A."/>
            <person name="Grigoriev I.V."/>
            <person name="Allen A.E."/>
            <person name="Hazlebeck D."/>
            <person name="Allen E.E."/>
        </authorList>
    </citation>
    <scope>NUCLEOTIDE SEQUENCE</scope>
    <source>
        <strain evidence="1">Hildebrandi</strain>
    </source>
</reference>
<comment type="caution">
    <text evidence="1">The sequence shown here is derived from an EMBL/GenBank/DDBJ whole genome shotgun (WGS) entry which is preliminary data.</text>
</comment>
<sequence>MKQSDVSYKPSFYSSICCRELFTLNFRTGAIVKNDISAPRNREFNNVGLKSQDLPSFRWEASTGLVLLPSDPPRSFDLHSTLYVVADHNIDVIVVLLEFGIVFGNITNPIRPVPIETLSSTVQKELRHSESAAMSVDSRLSDTVNSEASGCSRRVSFSTIEIHEHHMIMGISPSTSDGCPLEIDWEVANRISLDLDQYEELRPPRRVKNELAMPSSLRETLLLESGYTKRQINEQVRLVQLGRRRSALGQDMILNMIAFPRRLMRKRQLPGKSIGGKNVV</sequence>
<dbReference type="Proteomes" id="UP000693970">
    <property type="component" value="Unassembled WGS sequence"/>
</dbReference>
<keyword evidence="2" id="KW-1185">Reference proteome</keyword>
<dbReference type="OrthoDB" id="48837at2759"/>
<name>A0A9K3KPH4_9STRA</name>
<dbReference type="EMBL" id="JAGRRH010000021">
    <property type="protein sequence ID" value="KAG7347046.1"/>
    <property type="molecule type" value="Genomic_DNA"/>
</dbReference>
<organism evidence="1 2">
    <name type="scientific">Nitzschia inconspicua</name>
    <dbReference type="NCBI Taxonomy" id="303405"/>
    <lineage>
        <taxon>Eukaryota</taxon>
        <taxon>Sar</taxon>
        <taxon>Stramenopiles</taxon>
        <taxon>Ochrophyta</taxon>
        <taxon>Bacillariophyta</taxon>
        <taxon>Bacillariophyceae</taxon>
        <taxon>Bacillariophycidae</taxon>
        <taxon>Bacillariales</taxon>
        <taxon>Bacillariaceae</taxon>
        <taxon>Nitzschia</taxon>
    </lineage>
</organism>
<proteinExistence type="predicted"/>
<evidence type="ECO:0000313" key="2">
    <source>
        <dbReference type="Proteomes" id="UP000693970"/>
    </source>
</evidence>
<accession>A0A9K3KPH4</accession>
<protein>
    <submittedName>
        <fullName evidence="1">Uncharacterized protein</fullName>
    </submittedName>
</protein>